<protein>
    <recommendedName>
        <fullName evidence="1">VWFA domain-containing protein</fullName>
    </recommendedName>
</protein>
<comment type="caution">
    <text evidence="2">The sequence shown here is derived from an EMBL/GenBank/DDBJ whole genome shotgun (WGS) entry which is preliminary data.</text>
</comment>
<dbReference type="PANTHER" id="PTHR10579">
    <property type="entry name" value="CALCIUM-ACTIVATED CHLORIDE CHANNEL REGULATOR"/>
    <property type="match status" value="1"/>
</dbReference>
<dbReference type="Gene3D" id="3.40.50.410">
    <property type="entry name" value="von Willebrand factor, type A domain"/>
    <property type="match status" value="1"/>
</dbReference>
<proteinExistence type="predicted"/>
<dbReference type="InterPro" id="IPR051266">
    <property type="entry name" value="CLCR"/>
</dbReference>
<reference evidence="2 3" key="1">
    <citation type="submission" date="2017-01" db="EMBL/GenBank/DDBJ databases">
        <title>Novel large sulfur bacteria in the metagenomes of groundwater-fed chemosynthetic microbial mats in the Lake Huron basin.</title>
        <authorList>
            <person name="Sharrar A.M."/>
            <person name="Flood B.E."/>
            <person name="Bailey J.V."/>
            <person name="Jones D.S."/>
            <person name="Biddanda B."/>
            <person name="Ruberg S.A."/>
            <person name="Marcus D.N."/>
            <person name="Dick G.J."/>
        </authorList>
    </citation>
    <scope>NUCLEOTIDE SEQUENCE [LARGE SCALE GENOMIC DNA]</scope>
    <source>
        <strain evidence="2">A8</strain>
    </source>
</reference>
<dbReference type="Pfam" id="PF00092">
    <property type="entry name" value="VWA"/>
    <property type="match status" value="1"/>
</dbReference>
<dbReference type="EMBL" id="MTEJ01000455">
    <property type="protein sequence ID" value="OQX02799.1"/>
    <property type="molecule type" value="Genomic_DNA"/>
</dbReference>
<accession>A0A1Y1QDB9</accession>
<sequence>MIIHRITHRNITHAAITLLSVWLITGCGDKLDSKEAAANRIQTTVETVIQPTQHENQYRANIQLTHTNLLSLLPDLAEYPILIDVKDSASTEVAEIFASADTAGKDRDGVYLALAERFNQQHQPLKNGKDAAVAIRKLDSGLAAQFIMTGKYIAEGYTPANTLWGDMLNANGSKLTTISAITAPSVAGIIVKKTKLDLITTSDQLDIAKLLTNVSSGTFAMGYTNPYQSATGLNFLLTVLDAFAKGDHTQLLSPDVASAFEAFQVGIPFVAQNTLQLRDAAMNSGVLDGFVSSDQTWINMKGMEDYQFIPFGVRQDAPLYATSAADADEQEVLTLFANFIKTQQAEVAHYGFGKDMAYKDAYQIKDGTVIAQAQKLWKQKKSGGKPIAAVFVTDISGSMEGERIKNLKKALIESSDLISANNAIGLVSYSDTVNVDLPIAPFNVQQKSLFNGAVEQLAVNGKTATYSATLVAANLLNTFKQTHPDYKTVIFVLSDGETNTGVAMDAIQPLMEVVGIPIHTIAYELSSPALQAMASWAEGSYTESTTGSASYRIGNLLNAEM</sequence>
<feature type="domain" description="VWFA" evidence="1">
    <location>
        <begin position="388"/>
        <end position="561"/>
    </location>
</feature>
<name>A0A1Y1QDB9_9GAMM</name>
<dbReference type="PROSITE" id="PS51257">
    <property type="entry name" value="PROKAR_LIPOPROTEIN"/>
    <property type="match status" value="1"/>
</dbReference>
<dbReference type="PROSITE" id="PS50234">
    <property type="entry name" value="VWFA"/>
    <property type="match status" value="1"/>
</dbReference>
<dbReference type="SUPFAM" id="SSF53300">
    <property type="entry name" value="vWA-like"/>
    <property type="match status" value="1"/>
</dbReference>
<dbReference type="Proteomes" id="UP000192491">
    <property type="component" value="Unassembled WGS sequence"/>
</dbReference>
<gene>
    <name evidence="2" type="ORF">BWK73_41480</name>
</gene>
<dbReference type="PANTHER" id="PTHR10579:SF43">
    <property type="entry name" value="ZINC FINGER (C3HC4-TYPE RING FINGER) FAMILY PROTEIN"/>
    <property type="match status" value="1"/>
</dbReference>
<evidence type="ECO:0000313" key="2">
    <source>
        <dbReference type="EMBL" id="OQX02799.1"/>
    </source>
</evidence>
<dbReference type="InterPro" id="IPR036465">
    <property type="entry name" value="vWFA_dom_sf"/>
</dbReference>
<dbReference type="SMART" id="SM00327">
    <property type="entry name" value="VWA"/>
    <property type="match status" value="1"/>
</dbReference>
<evidence type="ECO:0000259" key="1">
    <source>
        <dbReference type="PROSITE" id="PS50234"/>
    </source>
</evidence>
<dbReference type="CDD" id="cd00198">
    <property type="entry name" value="vWFA"/>
    <property type="match status" value="1"/>
</dbReference>
<dbReference type="AlphaFoldDB" id="A0A1Y1QDB9"/>
<organism evidence="2 3">
    <name type="scientific">Thiothrix lacustris</name>
    <dbReference type="NCBI Taxonomy" id="525917"/>
    <lineage>
        <taxon>Bacteria</taxon>
        <taxon>Pseudomonadati</taxon>
        <taxon>Pseudomonadota</taxon>
        <taxon>Gammaproteobacteria</taxon>
        <taxon>Thiotrichales</taxon>
        <taxon>Thiotrichaceae</taxon>
        <taxon>Thiothrix</taxon>
    </lineage>
</organism>
<evidence type="ECO:0000313" key="3">
    <source>
        <dbReference type="Proteomes" id="UP000192491"/>
    </source>
</evidence>
<dbReference type="InterPro" id="IPR002035">
    <property type="entry name" value="VWF_A"/>
</dbReference>